<sequence length="491" mass="56947">MSEHSWDIQNASLVAVESARLQLEKHMLLANREFPSSERARAYRTYINWYRIQPDFFLNDGGERCIWGPDIDYYWSSKSRGEAFKEVIEKNEYQERKYLLTSESQTLSTIDQPKLRDKTILVVHPSESGWNLPVSHSRHILKLPQEILLLILGHVLASPKSRLLPLVAACNLERWFRQPHFEERGSRRERVESEDSAPEVVDDPCGLPTLAWIRHKDENGQYTEMRYINRKLIDASCLRACQSFFDIGQRILYNMNSFEFGMTNTDWNSCPPSRIGDEVGYHRPCPAKPEFNNEWLDAVDEGILAIEAQIQLLVLPGWLYYDKFLRFLYTIGTKNAALIKSLTFRGVINIHQCEYERCGLRCADDLLDSLQLYFPFIKKFCPELKKLTIYAEQDRTIRNVSVSALFPLAPRQLNKTELNLRDELLSHFLEKHIEYFSTLEELEVVDISKGENKRTTLEVACGTVSWVKEKADQRARAASPISQPCQDNQEG</sequence>
<dbReference type="EMBL" id="FJOG01000025">
    <property type="protein sequence ID" value="CZR64051.1"/>
    <property type="molecule type" value="Genomic_DNA"/>
</dbReference>
<organism evidence="1 2">
    <name type="scientific">Phialocephala subalpina</name>
    <dbReference type="NCBI Taxonomy" id="576137"/>
    <lineage>
        <taxon>Eukaryota</taxon>
        <taxon>Fungi</taxon>
        <taxon>Dikarya</taxon>
        <taxon>Ascomycota</taxon>
        <taxon>Pezizomycotina</taxon>
        <taxon>Leotiomycetes</taxon>
        <taxon>Helotiales</taxon>
        <taxon>Mollisiaceae</taxon>
        <taxon>Phialocephala</taxon>
        <taxon>Phialocephala fortinii species complex</taxon>
    </lineage>
</organism>
<protein>
    <submittedName>
        <fullName evidence="1">Uncharacterized protein</fullName>
    </submittedName>
</protein>
<dbReference type="OrthoDB" id="3505248at2759"/>
<gene>
    <name evidence="1" type="ORF">PAC_13948</name>
</gene>
<accession>A0A1L7XG87</accession>
<evidence type="ECO:0000313" key="2">
    <source>
        <dbReference type="Proteomes" id="UP000184330"/>
    </source>
</evidence>
<proteinExistence type="predicted"/>
<keyword evidence="2" id="KW-1185">Reference proteome</keyword>
<dbReference type="AlphaFoldDB" id="A0A1L7XG87"/>
<dbReference type="Proteomes" id="UP000184330">
    <property type="component" value="Unassembled WGS sequence"/>
</dbReference>
<reference evidence="1 2" key="1">
    <citation type="submission" date="2016-03" db="EMBL/GenBank/DDBJ databases">
        <authorList>
            <person name="Ploux O."/>
        </authorList>
    </citation>
    <scope>NUCLEOTIDE SEQUENCE [LARGE SCALE GENOMIC DNA]</scope>
    <source>
        <strain evidence="1 2">UAMH 11012</strain>
    </source>
</reference>
<evidence type="ECO:0000313" key="1">
    <source>
        <dbReference type="EMBL" id="CZR64051.1"/>
    </source>
</evidence>
<name>A0A1L7XG87_9HELO</name>